<evidence type="ECO:0000256" key="1">
    <source>
        <dbReference type="ARBA" id="ARBA00004496"/>
    </source>
</evidence>
<dbReference type="EMBL" id="PJNW01000016">
    <property type="protein sequence ID" value="PKR87724.1"/>
    <property type="molecule type" value="Genomic_DNA"/>
</dbReference>
<dbReference type="InterPro" id="IPR029028">
    <property type="entry name" value="Alpha/beta_knot_MTases"/>
</dbReference>
<proteinExistence type="inferred from homology"/>
<comment type="similarity">
    <text evidence="2 12">Belongs to the RNA methyltransferase RsmE family.</text>
</comment>
<dbReference type="GO" id="GO:0070475">
    <property type="term" value="P:rRNA base methylation"/>
    <property type="evidence" value="ECO:0007669"/>
    <property type="project" value="TreeGrafter"/>
</dbReference>
<dbReference type="PIRSF" id="PIRSF015601">
    <property type="entry name" value="MTase_slr0722"/>
    <property type="match status" value="1"/>
</dbReference>
<protein>
    <recommendedName>
        <fullName evidence="4 12">Ribosomal RNA small subunit methyltransferase E</fullName>
        <ecNumber evidence="3 12">2.1.1.193</ecNumber>
    </recommendedName>
</protein>
<organism evidence="15 16">
    <name type="scientific">Pleomorphomonas diazotrophica</name>
    <dbReference type="NCBI Taxonomy" id="1166257"/>
    <lineage>
        <taxon>Bacteria</taxon>
        <taxon>Pseudomonadati</taxon>
        <taxon>Pseudomonadota</taxon>
        <taxon>Alphaproteobacteria</taxon>
        <taxon>Hyphomicrobiales</taxon>
        <taxon>Pleomorphomonadaceae</taxon>
        <taxon>Pleomorphomonas</taxon>
    </lineage>
</organism>
<dbReference type="SUPFAM" id="SSF88697">
    <property type="entry name" value="PUA domain-like"/>
    <property type="match status" value="1"/>
</dbReference>
<dbReference type="InterPro" id="IPR015947">
    <property type="entry name" value="PUA-like_sf"/>
</dbReference>
<dbReference type="InterPro" id="IPR046886">
    <property type="entry name" value="RsmE_MTase_dom"/>
</dbReference>
<dbReference type="EC" id="2.1.1.193" evidence="3 12"/>
<comment type="subcellular location">
    <subcellularLocation>
        <location evidence="1 12">Cytoplasm</location>
    </subcellularLocation>
</comment>
<keyword evidence="5 12" id="KW-0963">Cytoplasm</keyword>
<evidence type="ECO:0000256" key="6">
    <source>
        <dbReference type="ARBA" id="ARBA00022552"/>
    </source>
</evidence>
<dbReference type="PANTHER" id="PTHR30027">
    <property type="entry name" value="RIBOSOMAL RNA SMALL SUBUNIT METHYLTRANSFERASE E"/>
    <property type="match status" value="1"/>
</dbReference>
<dbReference type="RefSeq" id="WP_101290847.1">
    <property type="nucleotide sequence ID" value="NZ_FOUQ01000006.1"/>
</dbReference>
<dbReference type="InterPro" id="IPR029026">
    <property type="entry name" value="tRNA_m1G_MTases_N"/>
</dbReference>
<dbReference type="InterPro" id="IPR006700">
    <property type="entry name" value="RsmE"/>
</dbReference>
<evidence type="ECO:0000313" key="16">
    <source>
        <dbReference type="Proteomes" id="UP000233491"/>
    </source>
</evidence>
<dbReference type="Gene3D" id="3.40.1280.10">
    <property type="match status" value="1"/>
</dbReference>
<comment type="function">
    <text evidence="10 12">Specifically methylates the N3 position of the uracil ring of uridine 1498 (m3U1498) in 16S rRNA. Acts on the fully assembled 30S ribosomal subunit.</text>
</comment>
<evidence type="ECO:0000259" key="13">
    <source>
        <dbReference type="Pfam" id="PF04452"/>
    </source>
</evidence>
<evidence type="ECO:0000256" key="4">
    <source>
        <dbReference type="ARBA" id="ARBA00013673"/>
    </source>
</evidence>
<keyword evidence="8 12" id="KW-0808">Transferase</keyword>
<keyword evidence="16" id="KW-1185">Reference proteome</keyword>
<dbReference type="PANTHER" id="PTHR30027:SF3">
    <property type="entry name" value="16S RRNA (URACIL(1498)-N(3))-METHYLTRANSFERASE"/>
    <property type="match status" value="1"/>
</dbReference>
<evidence type="ECO:0000256" key="12">
    <source>
        <dbReference type="PIRNR" id="PIRNR015601"/>
    </source>
</evidence>
<dbReference type="InterPro" id="IPR046887">
    <property type="entry name" value="RsmE_PUA-like"/>
</dbReference>
<dbReference type="Gene3D" id="2.40.240.20">
    <property type="entry name" value="Hypothetical PUA domain-like, domain 1"/>
    <property type="match status" value="1"/>
</dbReference>
<sequence>MAHSDFRTPRVFVATPLDGASLSFDRDQSNYLLNVLRLKDGDDVLVFDGRNGEWRGRIGLAGRRSAELVDLRPSRPQPPAPDLLYLFAPLKHARLDYMVQKAVEMGVGRMRPVLTQHTQASRVNIERMRANVIEAAEQCGVLHVPAVEDEEKLDRVLSRFERDEPLRRLIFCDEGEETTNPLATLSSLPRGPLAILIGPEGGFSEDERRTLRALPFVTTIPLGPRILRADTAAVAALAVIQATLGDW</sequence>
<dbReference type="OrthoDB" id="9815641at2"/>
<feature type="domain" description="Ribosomal RNA small subunit methyltransferase E PUA-like" evidence="14">
    <location>
        <begin position="25"/>
        <end position="69"/>
    </location>
</feature>
<dbReference type="NCBIfam" id="TIGR00046">
    <property type="entry name" value="RsmE family RNA methyltransferase"/>
    <property type="match status" value="1"/>
</dbReference>
<dbReference type="Pfam" id="PF20260">
    <property type="entry name" value="PUA_4"/>
    <property type="match status" value="1"/>
</dbReference>
<dbReference type="Proteomes" id="UP000233491">
    <property type="component" value="Unassembled WGS sequence"/>
</dbReference>
<dbReference type="SUPFAM" id="SSF75217">
    <property type="entry name" value="alpha/beta knot"/>
    <property type="match status" value="1"/>
</dbReference>
<dbReference type="NCBIfam" id="NF008696">
    <property type="entry name" value="PRK11713.3-5"/>
    <property type="match status" value="1"/>
</dbReference>
<dbReference type="Pfam" id="PF04452">
    <property type="entry name" value="Methyltrans_RNA"/>
    <property type="match status" value="1"/>
</dbReference>
<dbReference type="CDD" id="cd18084">
    <property type="entry name" value="RsmE-like"/>
    <property type="match status" value="1"/>
</dbReference>
<reference evidence="15 16" key="1">
    <citation type="submission" date="2017-12" db="EMBL/GenBank/DDBJ databases">
        <title>Anaerobic carbon monoxide metabolism by Pleomorphomonas carboxyditropha sp. nov., a new mesophilic hydrogenogenic carboxidotroph.</title>
        <authorList>
            <person name="Esquivel-Elizondo S."/>
            <person name="Krajmalnik-Brown R."/>
        </authorList>
    </citation>
    <scope>NUCLEOTIDE SEQUENCE [LARGE SCALE GENOMIC DNA]</scope>
    <source>
        <strain evidence="15 16">R5-392</strain>
    </source>
</reference>
<evidence type="ECO:0000259" key="14">
    <source>
        <dbReference type="Pfam" id="PF20260"/>
    </source>
</evidence>
<evidence type="ECO:0000256" key="9">
    <source>
        <dbReference type="ARBA" id="ARBA00022691"/>
    </source>
</evidence>
<evidence type="ECO:0000256" key="3">
    <source>
        <dbReference type="ARBA" id="ARBA00012328"/>
    </source>
</evidence>
<dbReference type="GO" id="GO:0005737">
    <property type="term" value="C:cytoplasm"/>
    <property type="evidence" value="ECO:0007669"/>
    <property type="project" value="UniProtKB-SubCell"/>
</dbReference>
<name>A0A1I4TWI1_9HYPH</name>
<accession>A0A1I4TWI1</accession>
<keyword evidence="7 12" id="KW-0489">Methyltransferase</keyword>
<gene>
    <name evidence="15" type="ORF">CXZ10_18535</name>
</gene>
<dbReference type="GO" id="GO:0070042">
    <property type="term" value="F:rRNA (uridine-N3-)-methyltransferase activity"/>
    <property type="evidence" value="ECO:0007669"/>
    <property type="project" value="TreeGrafter"/>
</dbReference>
<comment type="caution">
    <text evidence="15">The sequence shown here is derived from an EMBL/GenBank/DDBJ whole genome shotgun (WGS) entry which is preliminary data.</text>
</comment>
<evidence type="ECO:0000313" key="15">
    <source>
        <dbReference type="EMBL" id="PKR87724.1"/>
    </source>
</evidence>
<keyword evidence="9 12" id="KW-0949">S-adenosyl-L-methionine</keyword>
<evidence type="ECO:0000256" key="8">
    <source>
        <dbReference type="ARBA" id="ARBA00022679"/>
    </source>
</evidence>
<comment type="catalytic activity">
    <reaction evidence="11 12">
        <text>uridine(1498) in 16S rRNA + S-adenosyl-L-methionine = N(3)-methyluridine(1498) in 16S rRNA + S-adenosyl-L-homocysteine + H(+)</text>
        <dbReference type="Rhea" id="RHEA:42920"/>
        <dbReference type="Rhea" id="RHEA-COMP:10283"/>
        <dbReference type="Rhea" id="RHEA-COMP:10284"/>
        <dbReference type="ChEBI" id="CHEBI:15378"/>
        <dbReference type="ChEBI" id="CHEBI:57856"/>
        <dbReference type="ChEBI" id="CHEBI:59789"/>
        <dbReference type="ChEBI" id="CHEBI:65315"/>
        <dbReference type="ChEBI" id="CHEBI:74502"/>
        <dbReference type="EC" id="2.1.1.193"/>
    </reaction>
</comment>
<evidence type="ECO:0000256" key="5">
    <source>
        <dbReference type="ARBA" id="ARBA00022490"/>
    </source>
</evidence>
<evidence type="ECO:0000256" key="2">
    <source>
        <dbReference type="ARBA" id="ARBA00005528"/>
    </source>
</evidence>
<feature type="domain" description="Ribosomal RNA small subunit methyltransferase E methyltransferase" evidence="13">
    <location>
        <begin position="81"/>
        <end position="241"/>
    </location>
</feature>
<evidence type="ECO:0000256" key="11">
    <source>
        <dbReference type="ARBA" id="ARBA00047944"/>
    </source>
</evidence>
<keyword evidence="6 12" id="KW-0698">rRNA processing</keyword>
<dbReference type="AlphaFoldDB" id="A0A1I4TWI1"/>
<evidence type="ECO:0000256" key="10">
    <source>
        <dbReference type="ARBA" id="ARBA00025699"/>
    </source>
</evidence>
<evidence type="ECO:0000256" key="7">
    <source>
        <dbReference type="ARBA" id="ARBA00022603"/>
    </source>
</evidence>